<keyword evidence="3" id="KW-1185">Reference proteome</keyword>
<dbReference type="RefSeq" id="WP_145359669.1">
    <property type="nucleotide sequence ID" value="NZ_CP036265.1"/>
</dbReference>
<evidence type="ECO:0000313" key="2">
    <source>
        <dbReference type="EMBL" id="QDT16732.1"/>
    </source>
</evidence>
<feature type="transmembrane region" description="Helical" evidence="1">
    <location>
        <begin position="197"/>
        <end position="215"/>
    </location>
</feature>
<name>A0A517PBJ7_9PLAN</name>
<dbReference type="KEGG" id="acaf:CA12_28380"/>
<gene>
    <name evidence="2" type="ORF">CA12_28380</name>
</gene>
<accession>A0A517PBJ7</accession>
<dbReference type="AlphaFoldDB" id="A0A517PBJ7"/>
<evidence type="ECO:0000256" key="1">
    <source>
        <dbReference type="SAM" id="Phobius"/>
    </source>
</evidence>
<organism evidence="2 3">
    <name type="scientific">Alienimonas californiensis</name>
    <dbReference type="NCBI Taxonomy" id="2527989"/>
    <lineage>
        <taxon>Bacteria</taxon>
        <taxon>Pseudomonadati</taxon>
        <taxon>Planctomycetota</taxon>
        <taxon>Planctomycetia</taxon>
        <taxon>Planctomycetales</taxon>
        <taxon>Planctomycetaceae</taxon>
        <taxon>Alienimonas</taxon>
    </lineage>
</organism>
<keyword evidence="1" id="KW-0472">Membrane</keyword>
<evidence type="ECO:0000313" key="3">
    <source>
        <dbReference type="Proteomes" id="UP000318741"/>
    </source>
</evidence>
<dbReference type="Proteomes" id="UP000318741">
    <property type="component" value="Chromosome"/>
</dbReference>
<proteinExistence type="predicted"/>
<reference evidence="2 3" key="1">
    <citation type="submission" date="2019-02" db="EMBL/GenBank/DDBJ databases">
        <title>Deep-cultivation of Planctomycetes and their phenomic and genomic characterization uncovers novel biology.</title>
        <authorList>
            <person name="Wiegand S."/>
            <person name="Jogler M."/>
            <person name="Boedeker C."/>
            <person name="Pinto D."/>
            <person name="Vollmers J."/>
            <person name="Rivas-Marin E."/>
            <person name="Kohn T."/>
            <person name="Peeters S.H."/>
            <person name="Heuer A."/>
            <person name="Rast P."/>
            <person name="Oberbeckmann S."/>
            <person name="Bunk B."/>
            <person name="Jeske O."/>
            <person name="Meyerdierks A."/>
            <person name="Storesund J.E."/>
            <person name="Kallscheuer N."/>
            <person name="Luecker S."/>
            <person name="Lage O.M."/>
            <person name="Pohl T."/>
            <person name="Merkel B.J."/>
            <person name="Hornburger P."/>
            <person name="Mueller R.-W."/>
            <person name="Bruemmer F."/>
            <person name="Labrenz M."/>
            <person name="Spormann A.M."/>
            <person name="Op den Camp H."/>
            <person name="Overmann J."/>
            <person name="Amann R."/>
            <person name="Jetten M.S.M."/>
            <person name="Mascher T."/>
            <person name="Medema M.H."/>
            <person name="Devos D.P."/>
            <person name="Kaster A.-K."/>
            <person name="Ovreas L."/>
            <person name="Rohde M."/>
            <person name="Galperin M.Y."/>
            <person name="Jogler C."/>
        </authorList>
    </citation>
    <scope>NUCLEOTIDE SEQUENCE [LARGE SCALE GENOMIC DNA]</scope>
    <source>
        <strain evidence="2 3">CA12</strain>
    </source>
</reference>
<dbReference type="EMBL" id="CP036265">
    <property type="protein sequence ID" value="QDT16732.1"/>
    <property type="molecule type" value="Genomic_DNA"/>
</dbReference>
<protein>
    <submittedName>
        <fullName evidence="2">Uncharacterized protein</fullName>
    </submittedName>
</protein>
<feature type="transmembrane region" description="Helical" evidence="1">
    <location>
        <begin position="166"/>
        <end position="185"/>
    </location>
</feature>
<dbReference type="OrthoDB" id="264351at2"/>
<feature type="transmembrane region" description="Helical" evidence="1">
    <location>
        <begin position="128"/>
        <end position="146"/>
    </location>
</feature>
<keyword evidence="1" id="KW-1133">Transmembrane helix</keyword>
<sequence length="277" mass="30380">MPARPLPPPPGPRVVERIRWPTHRDAAIRWTHPGETVRVVPSRVDNAELLRTIRHHRARVPADRQTGWPTFCRRVALPLVRCETPHRPLRSGERVSDGAPSPTAIFAVVLAGEAFGLALQILTGNAVYLLLGPALSVAALLVSGAVRRFGRPRILFDPPGTAARTLALLTLLIGHPLAFPAAAQIARWAGWPQGTTVWIACGLLAPWGVAVWALLRPHVRQMRAFHETAEADAVEEWDALHADPQREPRWLVELRRAEGTVRTQSDPDAGSVRVAGK</sequence>
<keyword evidence="1" id="KW-0812">Transmembrane</keyword>